<keyword evidence="7" id="KW-1185">Reference proteome</keyword>
<feature type="transmembrane region" description="Helical" evidence="3">
    <location>
        <begin position="257"/>
        <end position="275"/>
    </location>
</feature>
<dbReference type="PANTHER" id="PTHR45138">
    <property type="entry name" value="REGULATORY COMPONENTS OF SENSORY TRANSDUCTION SYSTEM"/>
    <property type="match status" value="1"/>
</dbReference>
<feature type="transmembrane region" description="Helical" evidence="3">
    <location>
        <begin position="312"/>
        <end position="330"/>
    </location>
</feature>
<dbReference type="EC" id="2.7.7.65" evidence="1"/>
<evidence type="ECO:0000313" key="6">
    <source>
        <dbReference type="EMBL" id="MFD1121011.1"/>
    </source>
</evidence>
<dbReference type="Pfam" id="PF07695">
    <property type="entry name" value="7TMR-DISM_7TM"/>
    <property type="match status" value="1"/>
</dbReference>
<comment type="catalytic activity">
    <reaction evidence="2">
        <text>2 GTP = 3',3'-c-di-GMP + 2 diphosphate</text>
        <dbReference type="Rhea" id="RHEA:24898"/>
        <dbReference type="ChEBI" id="CHEBI:33019"/>
        <dbReference type="ChEBI" id="CHEBI:37565"/>
        <dbReference type="ChEBI" id="CHEBI:58805"/>
        <dbReference type="EC" id="2.7.7.65"/>
    </reaction>
</comment>
<keyword evidence="3" id="KW-0472">Membrane</keyword>
<feature type="transmembrane region" description="Helical" evidence="3">
    <location>
        <begin position="287"/>
        <end position="305"/>
    </location>
</feature>
<feature type="transmembrane region" description="Helical" evidence="3">
    <location>
        <begin position="164"/>
        <end position="183"/>
    </location>
</feature>
<dbReference type="SUPFAM" id="SSF55073">
    <property type="entry name" value="Nucleotide cyclase"/>
    <property type="match status" value="1"/>
</dbReference>
<evidence type="ECO:0000259" key="5">
    <source>
        <dbReference type="PROSITE" id="PS50887"/>
    </source>
</evidence>
<dbReference type="EMBL" id="JBHTLN010000001">
    <property type="protein sequence ID" value="MFD1121011.1"/>
    <property type="molecule type" value="Genomic_DNA"/>
</dbReference>
<keyword evidence="3" id="KW-1133">Transmembrane helix</keyword>
<comment type="caution">
    <text evidence="6">The sequence shown here is derived from an EMBL/GenBank/DDBJ whole genome shotgun (WGS) entry which is preliminary data.</text>
</comment>
<dbReference type="InterPro" id="IPR011623">
    <property type="entry name" value="7TMR_DISM_rcpt_extracell_dom1"/>
</dbReference>
<feature type="signal peptide" evidence="4">
    <location>
        <begin position="1"/>
        <end position="36"/>
    </location>
</feature>
<dbReference type="InterPro" id="IPR050469">
    <property type="entry name" value="Diguanylate_Cyclase"/>
</dbReference>
<dbReference type="CDD" id="cd01949">
    <property type="entry name" value="GGDEF"/>
    <property type="match status" value="1"/>
</dbReference>
<name>A0ABW3PA81_9PROT</name>
<feature type="transmembrane region" description="Helical" evidence="3">
    <location>
        <begin position="221"/>
        <end position="245"/>
    </location>
</feature>
<dbReference type="PROSITE" id="PS50887">
    <property type="entry name" value="GGDEF"/>
    <property type="match status" value="1"/>
</dbReference>
<dbReference type="SMART" id="SM00267">
    <property type="entry name" value="GGDEF"/>
    <property type="match status" value="1"/>
</dbReference>
<evidence type="ECO:0000256" key="3">
    <source>
        <dbReference type="SAM" id="Phobius"/>
    </source>
</evidence>
<organism evidence="6 7">
    <name type="scientific">Methylophilus flavus</name>
    <dbReference type="NCBI Taxonomy" id="640084"/>
    <lineage>
        <taxon>Bacteria</taxon>
        <taxon>Pseudomonadati</taxon>
        <taxon>Pseudomonadota</taxon>
        <taxon>Betaproteobacteria</taxon>
        <taxon>Nitrosomonadales</taxon>
        <taxon>Methylophilaceae</taxon>
        <taxon>Methylophilus</taxon>
    </lineage>
</organism>
<evidence type="ECO:0000256" key="1">
    <source>
        <dbReference type="ARBA" id="ARBA00012528"/>
    </source>
</evidence>
<evidence type="ECO:0000256" key="2">
    <source>
        <dbReference type="ARBA" id="ARBA00034247"/>
    </source>
</evidence>
<dbReference type="InterPro" id="IPR029787">
    <property type="entry name" value="Nucleotide_cyclase"/>
</dbReference>
<feature type="chain" id="PRO_5046715015" description="diguanylate cyclase" evidence="4">
    <location>
        <begin position="37"/>
        <end position="538"/>
    </location>
</feature>
<sequence>MVFTPTVQGKAVLLSSLLHRCLLLLISLLVASQAYAAPSLSATQCQNAQGQPVTHIPLEGGKFNCHTTLTITDTDAYVLDFKNTTVIANFNHSLAAPDGKTYLAHGGLSSRETNPYLLRHGRKFTLTPGTYQLTTQLDSPYYLAQPELFITSEPDYLNQVLKSSAGAILMLGVLVGIFIYYIAIGMTPGNTTERLYALFILGNLLFQGAALGAFAQLADSHWFYLSSAPILLSNMAYVGFVRHLLGINATHYPKLHKLTLLVYAILVVLLINAMINPNWMLEMARTGVAIFLCFSFICGSYFSWLKHRTAQFYLIAITVFGILGGMSISMQKISTNIWTIEQMGLIAVTVEAILLALVLAYQINRMHKDKERMLIELQDTRSLAMTDRLTNIPNRHALESKMLNFPSYGCLIFLDMDNLKHFNDHFGHDVGDTLLKNFSLFLNQRLDSEAQLYRLGGDEFAILCHEDEVEWCQHQVDATNKQLQAGGFVGAGASQGVVFAREANTPAELMRIADKRMYANKRSRKDRKEMMHVLQQSN</sequence>
<dbReference type="PANTHER" id="PTHR45138:SF9">
    <property type="entry name" value="DIGUANYLATE CYCLASE DGCM-RELATED"/>
    <property type="match status" value="1"/>
</dbReference>
<evidence type="ECO:0000256" key="4">
    <source>
        <dbReference type="SAM" id="SignalP"/>
    </source>
</evidence>
<proteinExistence type="predicted"/>
<dbReference type="GO" id="GO:0052621">
    <property type="term" value="F:diguanylate cyclase activity"/>
    <property type="evidence" value="ECO:0007669"/>
    <property type="project" value="UniProtKB-EC"/>
</dbReference>
<dbReference type="InterPro" id="IPR000160">
    <property type="entry name" value="GGDEF_dom"/>
</dbReference>
<feature type="domain" description="GGDEF" evidence="5">
    <location>
        <begin position="407"/>
        <end position="533"/>
    </location>
</feature>
<dbReference type="Gene3D" id="3.30.70.270">
    <property type="match status" value="1"/>
</dbReference>
<feature type="transmembrane region" description="Helical" evidence="3">
    <location>
        <begin position="342"/>
        <end position="363"/>
    </location>
</feature>
<dbReference type="NCBIfam" id="TIGR00254">
    <property type="entry name" value="GGDEF"/>
    <property type="match status" value="1"/>
</dbReference>
<dbReference type="Pfam" id="PF00990">
    <property type="entry name" value="GGDEF"/>
    <property type="match status" value="1"/>
</dbReference>
<keyword evidence="4" id="KW-0732">Signal</keyword>
<dbReference type="Proteomes" id="UP001597206">
    <property type="component" value="Unassembled WGS sequence"/>
</dbReference>
<evidence type="ECO:0000313" key="7">
    <source>
        <dbReference type="Proteomes" id="UP001597206"/>
    </source>
</evidence>
<keyword evidence="3" id="KW-0812">Transmembrane</keyword>
<reference evidence="7" key="1">
    <citation type="journal article" date="2019" name="Int. J. Syst. Evol. Microbiol.">
        <title>The Global Catalogue of Microorganisms (GCM) 10K type strain sequencing project: providing services to taxonomists for standard genome sequencing and annotation.</title>
        <authorList>
            <consortium name="The Broad Institute Genomics Platform"/>
            <consortium name="The Broad Institute Genome Sequencing Center for Infectious Disease"/>
            <person name="Wu L."/>
            <person name="Ma J."/>
        </authorList>
    </citation>
    <scope>NUCLEOTIDE SEQUENCE [LARGE SCALE GENOMIC DNA]</scope>
    <source>
        <strain evidence="7">CCUG 58411</strain>
    </source>
</reference>
<keyword evidence="6" id="KW-0548">Nucleotidyltransferase</keyword>
<accession>A0ABW3PA81</accession>
<protein>
    <recommendedName>
        <fullName evidence="1">diguanylate cyclase</fullName>
        <ecNumber evidence="1">2.7.7.65</ecNumber>
    </recommendedName>
</protein>
<dbReference type="RefSeq" id="WP_379029126.1">
    <property type="nucleotide sequence ID" value="NZ_JBHTLN010000001.1"/>
</dbReference>
<keyword evidence="6" id="KW-0808">Transferase</keyword>
<dbReference type="InterPro" id="IPR043128">
    <property type="entry name" value="Rev_trsase/Diguanyl_cyclase"/>
</dbReference>
<gene>
    <name evidence="6" type="ORF">ACFQ2T_00710</name>
</gene>
<feature type="transmembrane region" description="Helical" evidence="3">
    <location>
        <begin position="195"/>
        <end position="215"/>
    </location>
</feature>